<organism evidence="4 5">
    <name type="scientific">Oculimacula yallundae</name>
    <dbReference type="NCBI Taxonomy" id="86028"/>
    <lineage>
        <taxon>Eukaryota</taxon>
        <taxon>Fungi</taxon>
        <taxon>Dikarya</taxon>
        <taxon>Ascomycota</taxon>
        <taxon>Pezizomycotina</taxon>
        <taxon>Leotiomycetes</taxon>
        <taxon>Helotiales</taxon>
        <taxon>Ploettnerulaceae</taxon>
        <taxon>Oculimacula</taxon>
    </lineage>
</organism>
<dbReference type="Pfam" id="PF07944">
    <property type="entry name" value="Beta-AFase-like_GH127_cat"/>
    <property type="match status" value="1"/>
</dbReference>
<dbReference type="InterPro" id="IPR049046">
    <property type="entry name" value="Beta-AFase-like_GH127_middle"/>
</dbReference>
<dbReference type="PANTHER" id="PTHR43465:SF2">
    <property type="entry name" value="DUF1680 DOMAIN PROTEIN (AFU_ORTHOLOGUE AFUA_1G08910)"/>
    <property type="match status" value="1"/>
</dbReference>
<keyword evidence="5" id="KW-1185">Reference proteome</keyword>
<comment type="caution">
    <text evidence="4">The sequence shown here is derived from an EMBL/GenBank/DDBJ whole genome shotgun (WGS) entry which is preliminary data.</text>
</comment>
<dbReference type="SUPFAM" id="SSF48208">
    <property type="entry name" value="Six-hairpin glycosidases"/>
    <property type="match status" value="1"/>
</dbReference>
<feature type="domain" description="Non-reducing end beta-L-arabinofuranosidase-like GH127 middle" evidence="2">
    <location>
        <begin position="445"/>
        <end position="505"/>
    </location>
</feature>
<gene>
    <name evidence="4" type="ORF">VTL71DRAFT_15931</name>
</gene>
<name>A0ABR4CD27_9HELO</name>
<dbReference type="PANTHER" id="PTHR43465">
    <property type="entry name" value="DUF1680 DOMAIN PROTEIN (AFU_ORTHOLOGUE AFUA_1G08910)"/>
    <property type="match status" value="1"/>
</dbReference>
<evidence type="ECO:0000259" key="1">
    <source>
        <dbReference type="Pfam" id="PF07944"/>
    </source>
</evidence>
<dbReference type="InterPro" id="IPR008928">
    <property type="entry name" value="6-hairpin_glycosidase_sf"/>
</dbReference>
<evidence type="ECO:0000259" key="3">
    <source>
        <dbReference type="Pfam" id="PF20737"/>
    </source>
</evidence>
<dbReference type="Proteomes" id="UP001595075">
    <property type="component" value="Unassembled WGS sequence"/>
</dbReference>
<dbReference type="EMBL" id="JAZHXI010000009">
    <property type="protein sequence ID" value="KAL2067833.1"/>
    <property type="molecule type" value="Genomic_DNA"/>
</dbReference>
<evidence type="ECO:0000259" key="2">
    <source>
        <dbReference type="Pfam" id="PF20736"/>
    </source>
</evidence>
<protein>
    <recommendedName>
        <fullName evidence="6">Non-reducing end beta-L-arabinofuranosidase</fullName>
    </recommendedName>
</protein>
<evidence type="ECO:0000313" key="5">
    <source>
        <dbReference type="Proteomes" id="UP001595075"/>
    </source>
</evidence>
<dbReference type="InterPro" id="IPR049174">
    <property type="entry name" value="Beta-AFase-like"/>
</dbReference>
<dbReference type="Pfam" id="PF20736">
    <property type="entry name" value="Glyco_hydro127M"/>
    <property type="match status" value="1"/>
</dbReference>
<feature type="domain" description="Non-reducing end beta-L-arabinofuranosidase-like GH127 catalytic" evidence="1">
    <location>
        <begin position="17"/>
        <end position="422"/>
    </location>
</feature>
<reference evidence="4 5" key="1">
    <citation type="journal article" date="2024" name="Commun. Biol.">
        <title>Comparative genomic analysis of thermophilic fungi reveals convergent evolutionary adaptations and gene losses.</title>
        <authorList>
            <person name="Steindorff A.S."/>
            <person name="Aguilar-Pontes M.V."/>
            <person name="Robinson A.J."/>
            <person name="Andreopoulos B."/>
            <person name="LaButti K."/>
            <person name="Kuo A."/>
            <person name="Mondo S."/>
            <person name="Riley R."/>
            <person name="Otillar R."/>
            <person name="Haridas S."/>
            <person name="Lipzen A."/>
            <person name="Grimwood J."/>
            <person name="Schmutz J."/>
            <person name="Clum A."/>
            <person name="Reid I.D."/>
            <person name="Moisan M.C."/>
            <person name="Butler G."/>
            <person name="Nguyen T.T.M."/>
            <person name="Dewar K."/>
            <person name="Conant G."/>
            <person name="Drula E."/>
            <person name="Henrissat B."/>
            <person name="Hansel C."/>
            <person name="Singer S."/>
            <person name="Hutchinson M.I."/>
            <person name="de Vries R.P."/>
            <person name="Natvig D.O."/>
            <person name="Powell A.J."/>
            <person name="Tsang A."/>
            <person name="Grigoriev I.V."/>
        </authorList>
    </citation>
    <scope>NUCLEOTIDE SEQUENCE [LARGE SCALE GENOMIC DNA]</scope>
    <source>
        <strain evidence="4 5">CBS 494.80</strain>
    </source>
</reference>
<dbReference type="Pfam" id="PF20737">
    <property type="entry name" value="Glyco_hydro127C"/>
    <property type="match status" value="1"/>
</dbReference>
<accession>A0ABR4CD27</accession>
<evidence type="ECO:0000313" key="4">
    <source>
        <dbReference type="EMBL" id="KAL2067833.1"/>
    </source>
</evidence>
<dbReference type="InterPro" id="IPR012878">
    <property type="entry name" value="Beta-AFase-like_GH127_cat"/>
</dbReference>
<evidence type="ECO:0008006" key="6">
    <source>
        <dbReference type="Google" id="ProtNLM"/>
    </source>
</evidence>
<proteinExistence type="predicted"/>
<sequence length="663" mass="75582">MAYPQETFLRTSFSPSSFIQRRRSTVFESTLLYQLDVLKKTGRYDAFKLKWHPTYDDPPDVWPIPNHLFWDSDVAKWIEGACYFLSQSFNGDITAAVEELVDMIRAAQQPDGYLNIHFTVVAPGQRFTNLRDLHELYNAGHLIEAALAHHQLFGNDLFLAPICKYAGLLCDTFGPKESQRHGYPGHPEIELSLLRLTKRTEDSKYGELAKYFLEERGNPAGQNGKHYYDFESEARGDSNVVPEFYPAAKSYWYNQAHRPIIEQPTIEGHSVRAMYLFTALADQVRLSEPKTVTAQRAALERLWSNMVERKMSLTGGIGAEKQWEGFGIDYFLPQSTDEGGCYNETCAAIGVMMLAERMLQIDLNREYADVMELCFFNAVTTAMSSCGTRFTYVNQLASSDTDLSRRQEWFTCACCPPNVTRLLGCIGGYLWSYQVDSEAASLVIDTHMYSTATISIPFQERFVSLSQRSNWPWDGRIEFELASLEGVSLTMRLRIPGWATDWKLSPPLPDAQLEKGYLVLPFWYTSKNDKFELDISLKTRLLSPHPYTNQNVMAVARGPIIYCLEDADNPWVDDHFKSLFFDPAAAIMEKETVDPTTGERYVSLTATDAAYFLQLEGGENTAPAFVSRYKERADIKVLNFVPYALRDNREGRGHMRVGLRKRE</sequence>
<dbReference type="InterPro" id="IPR049049">
    <property type="entry name" value="Beta-AFase-like_GH127_C"/>
</dbReference>
<feature type="domain" description="Non-reducing end beta-L-arabinofuranosidase-like GH127 C-terminal" evidence="3">
    <location>
        <begin position="548"/>
        <end position="657"/>
    </location>
</feature>